<dbReference type="EMBL" id="SRYM01000057">
    <property type="protein sequence ID" value="TGY54912.1"/>
    <property type="molecule type" value="Genomic_DNA"/>
</dbReference>
<evidence type="ECO:0000256" key="1">
    <source>
        <dbReference type="ARBA" id="ARBA00022722"/>
    </source>
</evidence>
<organism evidence="5 6">
    <name type="scientific">Parabacteroides distasonis</name>
    <dbReference type="NCBI Taxonomy" id="823"/>
    <lineage>
        <taxon>Bacteria</taxon>
        <taxon>Pseudomonadati</taxon>
        <taxon>Bacteroidota</taxon>
        <taxon>Bacteroidia</taxon>
        <taxon>Bacteroidales</taxon>
        <taxon>Tannerellaceae</taxon>
        <taxon>Parabacteroides</taxon>
    </lineage>
</organism>
<dbReference type="Pfam" id="PF00929">
    <property type="entry name" value="RNase_T"/>
    <property type="match status" value="1"/>
</dbReference>
<gene>
    <name evidence="5" type="ORF">E5342_15855</name>
</gene>
<dbReference type="Gene3D" id="3.30.720.160">
    <property type="entry name" value="Bifunctional DNA primase/polymerase, N-terminal"/>
    <property type="match status" value="1"/>
</dbReference>
<dbReference type="RefSeq" id="WP_135959755.1">
    <property type="nucleotide sequence ID" value="NZ_JADOZF010000425.1"/>
</dbReference>
<dbReference type="PANTHER" id="PTHR30231">
    <property type="entry name" value="DNA POLYMERASE III SUBUNIT EPSILON"/>
    <property type="match status" value="1"/>
</dbReference>
<sequence length="549" mass="63349">MKNELFLYANYYHKIGMNISPVKCDDYKGPLIEDWEKYILSRQGDEEIQSYDWIEATGIGVILGYNEYRALDVDSLCCSLDDQYSEETRVERKRMFISQCLEILGLPQNYCWVIDSGSGNGLHIIFRSSDFVSSSCDYSYSPNAFFKYEVQLFERMEIRWKAFLVLPPSLHKSGGKYLFHDDMFPLYKPYYISLDKIYDLINYFCGDLSFKRCYFRKQYSLYLAKIKKKEAESSFTRMRGDILYEVKDNIDFLKSCHSKDAFNTLGVYSAVDKTAEDGLSKALKFFYLSNNSMAHFNIASLMACGAIDGTEQEILYHLDFCKSFPDDKKDLVKSNLKKRMLMSDKKIIKYLFFDTETTGIPADYNASSSDFENWPRLVQLSWIITDNKGVVISKHTHIIYPDGFIIPEDVSNLHAITTIRAKEQGESIIKVLDLFTSDVNQVNYLVGHNISFDKKIVGAELVRIGRFDIMDSKPSYCTMKLSTDYCQILGLYGYKYPQLQELYKKLFGSNPDGVHDASVDVDITMKCFWEMCRLGIISISESSEDVGEL</sequence>
<evidence type="ECO:0000313" key="5">
    <source>
        <dbReference type="EMBL" id="TGY54912.1"/>
    </source>
</evidence>
<dbReference type="PANTHER" id="PTHR30231:SF4">
    <property type="entry name" value="PROTEIN NEN2"/>
    <property type="match status" value="1"/>
</dbReference>
<dbReference type="Proteomes" id="UP000310032">
    <property type="component" value="Unassembled WGS sequence"/>
</dbReference>
<dbReference type="GO" id="GO:0006259">
    <property type="term" value="P:DNA metabolic process"/>
    <property type="evidence" value="ECO:0007669"/>
    <property type="project" value="UniProtKB-ARBA"/>
</dbReference>
<evidence type="ECO:0000256" key="3">
    <source>
        <dbReference type="ARBA" id="ARBA00022839"/>
    </source>
</evidence>
<proteinExistence type="predicted"/>
<dbReference type="SUPFAM" id="SSF53098">
    <property type="entry name" value="Ribonuclease H-like"/>
    <property type="match status" value="1"/>
</dbReference>
<evidence type="ECO:0000313" key="6">
    <source>
        <dbReference type="Proteomes" id="UP000310032"/>
    </source>
</evidence>
<accession>A0A4S2EHV9</accession>
<dbReference type="AlphaFoldDB" id="A0A4S2EHV9"/>
<dbReference type="InterPro" id="IPR013520">
    <property type="entry name" value="Ribonucl_H"/>
</dbReference>
<feature type="domain" description="Exonuclease" evidence="4">
    <location>
        <begin position="349"/>
        <end position="537"/>
    </location>
</feature>
<reference evidence="5 6" key="1">
    <citation type="submission" date="2019-04" db="EMBL/GenBank/DDBJ databases">
        <title>Microbes associate with the intestines of laboratory mice.</title>
        <authorList>
            <person name="Navarre W."/>
            <person name="Wong E."/>
            <person name="Huang K."/>
            <person name="Tropini C."/>
            <person name="Ng K."/>
            <person name="Yu B."/>
        </authorList>
    </citation>
    <scope>NUCLEOTIDE SEQUENCE [LARGE SCALE GENOMIC DNA]</scope>
    <source>
        <strain evidence="5 6">NM39_I3</strain>
    </source>
</reference>
<dbReference type="CDD" id="cd06127">
    <property type="entry name" value="DEDDh"/>
    <property type="match status" value="1"/>
</dbReference>
<dbReference type="SUPFAM" id="SSF56747">
    <property type="entry name" value="Prim-pol domain"/>
    <property type="match status" value="1"/>
</dbReference>
<dbReference type="InterPro" id="IPR036397">
    <property type="entry name" value="RNaseH_sf"/>
</dbReference>
<dbReference type="GO" id="GO:0008408">
    <property type="term" value="F:3'-5' exonuclease activity"/>
    <property type="evidence" value="ECO:0007669"/>
    <property type="project" value="TreeGrafter"/>
</dbReference>
<evidence type="ECO:0000256" key="2">
    <source>
        <dbReference type="ARBA" id="ARBA00022801"/>
    </source>
</evidence>
<evidence type="ECO:0000259" key="4">
    <source>
        <dbReference type="SMART" id="SM00479"/>
    </source>
</evidence>
<dbReference type="Pfam" id="PF09250">
    <property type="entry name" value="Prim-Pol"/>
    <property type="match status" value="1"/>
</dbReference>
<dbReference type="GO" id="GO:0003676">
    <property type="term" value="F:nucleic acid binding"/>
    <property type="evidence" value="ECO:0007669"/>
    <property type="project" value="InterPro"/>
</dbReference>
<comment type="caution">
    <text evidence="5">The sequence shown here is derived from an EMBL/GenBank/DDBJ whole genome shotgun (WGS) entry which is preliminary data.</text>
</comment>
<keyword evidence="1" id="KW-0540">Nuclease</keyword>
<dbReference type="InterPro" id="IPR015330">
    <property type="entry name" value="DNA_primase/pol_bifunc_N"/>
</dbReference>
<dbReference type="InterPro" id="IPR012337">
    <property type="entry name" value="RNaseH-like_sf"/>
</dbReference>
<name>A0A4S2EHV9_PARDI</name>
<dbReference type="Gene3D" id="3.30.420.10">
    <property type="entry name" value="Ribonuclease H-like superfamily/Ribonuclease H"/>
    <property type="match status" value="1"/>
</dbReference>
<keyword evidence="2" id="KW-0378">Hydrolase</keyword>
<dbReference type="SMART" id="SM00479">
    <property type="entry name" value="EXOIII"/>
    <property type="match status" value="1"/>
</dbReference>
<keyword evidence="3" id="KW-0269">Exonuclease</keyword>
<protein>
    <recommendedName>
        <fullName evidence="4">Exonuclease domain-containing protein</fullName>
    </recommendedName>
</protein>